<dbReference type="InterPro" id="IPR036236">
    <property type="entry name" value="Znf_C2H2_sf"/>
</dbReference>
<evidence type="ECO:0000256" key="3">
    <source>
        <dbReference type="ARBA" id="ARBA00022833"/>
    </source>
</evidence>
<feature type="region of interest" description="Disordered" evidence="4">
    <location>
        <begin position="88"/>
        <end position="121"/>
    </location>
</feature>
<feature type="domain" description="CHHC U11-48K-type" evidence="5">
    <location>
        <begin position="54"/>
        <end position="81"/>
    </location>
</feature>
<gene>
    <name evidence="6" type="primary">d7</name>
    <name evidence="6" type="ORF">g.2501</name>
</gene>
<dbReference type="Pfam" id="PF05253">
    <property type="entry name" value="zf-U11-48K"/>
    <property type="match status" value="1"/>
</dbReference>
<evidence type="ECO:0000313" key="6">
    <source>
        <dbReference type="EMBL" id="MDE45927.1"/>
    </source>
</evidence>
<dbReference type="EMBL" id="GGYP01001156">
    <property type="protein sequence ID" value="MDE45927.1"/>
    <property type="molecule type" value="Transcribed_RNA"/>
</dbReference>
<keyword evidence="3" id="KW-0862">Zinc</keyword>
<dbReference type="AlphaFoldDB" id="A0A6G1S6Y8"/>
<dbReference type="PANTHER" id="PTHR21402:SF5">
    <property type="entry name" value="GAMETOCYTE SPECIFIC FACTOR 1"/>
    <property type="match status" value="1"/>
</dbReference>
<evidence type="ECO:0000256" key="4">
    <source>
        <dbReference type="SAM" id="MobiDB-lite"/>
    </source>
</evidence>
<name>A0A6G1S6Y8_9ACAR</name>
<dbReference type="GO" id="GO:0008270">
    <property type="term" value="F:zinc ion binding"/>
    <property type="evidence" value="ECO:0007669"/>
    <property type="project" value="UniProtKB-KW"/>
</dbReference>
<keyword evidence="2" id="KW-0863">Zinc-finger</keyword>
<feature type="compositionally biased region" description="Polar residues" evidence="4">
    <location>
        <begin position="90"/>
        <end position="102"/>
    </location>
</feature>
<accession>A0A6G1S6Y8</accession>
<keyword evidence="1" id="KW-0479">Metal-binding</keyword>
<reference evidence="6" key="1">
    <citation type="submission" date="2018-10" db="EMBL/GenBank/DDBJ databases">
        <title>Transcriptome assembly of Aceria tosichella (Wheat curl mite) Type 2.</title>
        <authorList>
            <person name="Scully E.D."/>
            <person name="Geib S.M."/>
            <person name="Palmer N.A."/>
            <person name="Gupta A.K."/>
            <person name="Sarath G."/>
            <person name="Tatineni S."/>
        </authorList>
    </citation>
    <scope>NUCLEOTIDE SEQUENCE</scope>
    <source>
        <strain evidence="6">LincolnNE</strain>
    </source>
</reference>
<evidence type="ECO:0000256" key="2">
    <source>
        <dbReference type="ARBA" id="ARBA00022771"/>
    </source>
</evidence>
<proteinExistence type="predicted"/>
<evidence type="ECO:0000256" key="1">
    <source>
        <dbReference type="ARBA" id="ARBA00022723"/>
    </source>
</evidence>
<dbReference type="PANTHER" id="PTHR21402">
    <property type="entry name" value="GAMETOCYTE SPECIFIC FACTOR 1-RELATED"/>
    <property type="match status" value="1"/>
</dbReference>
<protein>
    <submittedName>
        <fullName evidence="6">Protein D7</fullName>
    </submittedName>
</protein>
<dbReference type="InterPro" id="IPR022776">
    <property type="entry name" value="TRM13/UPF0224_CHHC_Znf_dom"/>
</dbReference>
<evidence type="ECO:0000259" key="5">
    <source>
        <dbReference type="PROSITE" id="PS51800"/>
    </source>
</evidence>
<dbReference type="PROSITE" id="PS51800">
    <property type="entry name" value="ZF_CHHC_U11_48K"/>
    <property type="match status" value="2"/>
</dbReference>
<dbReference type="InterPro" id="IPR051591">
    <property type="entry name" value="UPF0224_FAM112_RNA_Proc"/>
</dbReference>
<organism evidence="6">
    <name type="scientific">Aceria tosichella</name>
    <name type="common">wheat curl mite</name>
    <dbReference type="NCBI Taxonomy" id="561515"/>
    <lineage>
        <taxon>Eukaryota</taxon>
        <taxon>Metazoa</taxon>
        <taxon>Ecdysozoa</taxon>
        <taxon>Arthropoda</taxon>
        <taxon>Chelicerata</taxon>
        <taxon>Arachnida</taxon>
        <taxon>Acari</taxon>
        <taxon>Acariformes</taxon>
        <taxon>Trombidiformes</taxon>
        <taxon>Prostigmata</taxon>
        <taxon>Eupodina</taxon>
        <taxon>Eriophyoidea</taxon>
        <taxon>Eriophyidae</taxon>
        <taxon>Eriophyinae</taxon>
        <taxon>Aceriini</taxon>
        <taxon>Aceria</taxon>
    </lineage>
</organism>
<feature type="domain" description="CHHC U11-48K-type" evidence="5">
    <location>
        <begin position="22"/>
        <end position="49"/>
    </location>
</feature>
<sequence>MDDDHQATRRVIRYHEEQPDVYVTCPYFPEHVLRRSRMPYHLMKCQNNPAAPKLLACPFNYLHRVRPEDQQEHLLNCEDKVVKRYKDKSPSFSKTARPQNARAQLDKMTAVPPETGEKEWW</sequence>
<dbReference type="SUPFAM" id="SSF57667">
    <property type="entry name" value="beta-beta-alpha zinc fingers"/>
    <property type="match status" value="1"/>
</dbReference>